<feature type="region of interest" description="Disordered" evidence="1">
    <location>
        <begin position="104"/>
        <end position="209"/>
    </location>
</feature>
<accession>A0ABU7TQF4</accession>
<keyword evidence="3" id="KW-0418">Kinase</keyword>
<dbReference type="Proteomes" id="UP001355206">
    <property type="component" value="Unassembled WGS sequence"/>
</dbReference>
<sequence length="485" mass="50292">MADYYPLLARALDALPDRTPALRKAVYDRARNALISQLRSLDPPLSEADIDLERRALDAAIERLEVDHGGLPAPANDAVRAPEQPAAVQAVPDSVAPEPIVPAATEPEIPEPSPPEPGAGPMPAPILPPAKPPFAVAARETGSEADAGPREAPIAIGPPRPGTAPAPASDTIQPVAESSAAEAPAAEDADAESAADGAGGRQRPRIEVVPPRTGRSRVLRNVFVGGVLAVVIGLIAVAAFLLRDRPQNLPSSGAETADAQQPEGDTKFGDRVGGDAAPAPKVPTRVESGAPPRNAAAPAETGVAVAQRAELVEEASGAEGGQPTVTAGRVTWRLETVNGDQGQPVQNAVVATVTIPDAGLTLVMTIQRNLDATLPASHTVSLAFSQSGSTGASRTVQDVGLLQAKDEQSARGSPVSGLPVRVRDNLFLIGLSSLQNDVERNTDLLLHRNWFDIALRYTSGRRAVLTFEKGAAGAQVMQSAFDAWQ</sequence>
<evidence type="ECO:0000313" key="3">
    <source>
        <dbReference type="EMBL" id="MEE7491480.1"/>
    </source>
</evidence>
<gene>
    <name evidence="3" type="ORF">MOTC310_13770</name>
</gene>
<evidence type="ECO:0000256" key="1">
    <source>
        <dbReference type="SAM" id="MobiDB-lite"/>
    </source>
</evidence>
<feature type="compositionally biased region" description="Basic and acidic residues" evidence="1">
    <location>
        <begin position="264"/>
        <end position="273"/>
    </location>
</feature>
<keyword evidence="4" id="KW-1185">Reference proteome</keyword>
<evidence type="ECO:0000313" key="4">
    <source>
        <dbReference type="Proteomes" id="UP001355206"/>
    </source>
</evidence>
<keyword evidence="2" id="KW-0472">Membrane</keyword>
<dbReference type="RefSeq" id="WP_331302158.1">
    <property type="nucleotide sequence ID" value="NZ_MLCA01000006.1"/>
</dbReference>
<dbReference type="EMBL" id="MLCA01000006">
    <property type="protein sequence ID" value="MEE7491480.1"/>
    <property type="molecule type" value="Genomic_DNA"/>
</dbReference>
<name>A0ABU7TQF4_9HYPH</name>
<organism evidence="3 4">
    <name type="scientific">Methylobacterium oryzae</name>
    <dbReference type="NCBI Taxonomy" id="334852"/>
    <lineage>
        <taxon>Bacteria</taxon>
        <taxon>Pseudomonadati</taxon>
        <taxon>Pseudomonadota</taxon>
        <taxon>Alphaproteobacteria</taxon>
        <taxon>Hyphomicrobiales</taxon>
        <taxon>Methylobacteriaceae</taxon>
        <taxon>Methylobacterium</taxon>
    </lineage>
</organism>
<comment type="caution">
    <text evidence="3">The sequence shown here is derived from an EMBL/GenBank/DDBJ whole genome shotgun (WGS) entry which is preliminary data.</text>
</comment>
<protein>
    <submittedName>
        <fullName evidence="3">Histidine kinase</fullName>
    </submittedName>
</protein>
<keyword evidence="3" id="KW-0808">Transferase</keyword>
<proteinExistence type="predicted"/>
<dbReference type="GO" id="GO:0016301">
    <property type="term" value="F:kinase activity"/>
    <property type="evidence" value="ECO:0007669"/>
    <property type="project" value="UniProtKB-KW"/>
</dbReference>
<reference evidence="3 4" key="1">
    <citation type="journal article" date="2012" name="Genet. Mol. Biol.">
        <title>Analysis of 16S rRNA and mxaF genes revealing insights into Methylobacterium niche-specific plant association.</title>
        <authorList>
            <person name="Dourado M.N."/>
            <person name="Andreote F.D."/>
            <person name="Dini-Andreote F."/>
            <person name="Conti R."/>
            <person name="Araujo J.M."/>
            <person name="Araujo W.L."/>
        </authorList>
    </citation>
    <scope>NUCLEOTIDE SEQUENCE [LARGE SCALE GENOMIC DNA]</scope>
    <source>
        <strain evidence="3 4">TC3-10</strain>
    </source>
</reference>
<keyword evidence="2" id="KW-0812">Transmembrane</keyword>
<keyword evidence="2" id="KW-1133">Transmembrane helix</keyword>
<evidence type="ECO:0000256" key="2">
    <source>
        <dbReference type="SAM" id="Phobius"/>
    </source>
</evidence>
<feature type="transmembrane region" description="Helical" evidence="2">
    <location>
        <begin position="222"/>
        <end position="242"/>
    </location>
</feature>
<feature type="region of interest" description="Disordered" evidence="1">
    <location>
        <begin position="250"/>
        <end position="298"/>
    </location>
</feature>
<feature type="compositionally biased region" description="Pro residues" evidence="1">
    <location>
        <begin position="110"/>
        <end position="132"/>
    </location>
</feature>